<evidence type="ECO:0000259" key="1">
    <source>
        <dbReference type="Pfam" id="PF09326"/>
    </source>
</evidence>
<evidence type="ECO:0000313" key="2">
    <source>
        <dbReference type="EMBL" id="OTF77084.1"/>
    </source>
</evidence>
<dbReference type="AlphaFoldDB" id="A0A1Y3BAM9"/>
<comment type="caution">
    <text evidence="2">The sequence shown here is derived from an EMBL/GenBank/DDBJ whole genome shotgun (WGS) entry which is preliminary data.</text>
</comment>
<dbReference type="Proteomes" id="UP000194236">
    <property type="component" value="Unassembled WGS sequence"/>
</dbReference>
<dbReference type="GO" id="GO:0016651">
    <property type="term" value="F:oxidoreductase activity, acting on NAD(P)H"/>
    <property type="evidence" value="ECO:0007669"/>
    <property type="project" value="InterPro"/>
</dbReference>
<dbReference type="InterPro" id="IPR015405">
    <property type="entry name" value="NDUFS1-like_C"/>
</dbReference>
<dbReference type="EMBL" id="MUJZ01034405">
    <property type="protein sequence ID" value="OTF77084.1"/>
    <property type="molecule type" value="Genomic_DNA"/>
</dbReference>
<keyword evidence="3" id="KW-1185">Reference proteome</keyword>
<feature type="domain" description="NADH-ubiquinone oxidoreductase 75 kDa subunit mitochondrial-like" evidence="1">
    <location>
        <begin position="89"/>
        <end position="113"/>
    </location>
</feature>
<name>A0A1Y3BAM9_EURMA</name>
<dbReference type="GO" id="GO:0051536">
    <property type="term" value="F:iron-sulfur cluster binding"/>
    <property type="evidence" value="ECO:0007669"/>
    <property type="project" value="InterPro"/>
</dbReference>
<dbReference type="Pfam" id="PF09326">
    <property type="entry name" value="NADH_dhqG_C"/>
    <property type="match status" value="1"/>
</dbReference>
<dbReference type="SUPFAM" id="SSF53706">
    <property type="entry name" value="Formate dehydrogenase/DMSO reductase, domains 1-3"/>
    <property type="match status" value="1"/>
</dbReference>
<reference evidence="2 3" key="1">
    <citation type="submission" date="2017-03" db="EMBL/GenBank/DDBJ databases">
        <title>Genome Survey of Euroglyphus maynei.</title>
        <authorList>
            <person name="Arlian L.G."/>
            <person name="Morgan M.S."/>
            <person name="Rider S.D."/>
        </authorList>
    </citation>
    <scope>NUCLEOTIDE SEQUENCE [LARGE SCALE GENOMIC DNA]</scope>
    <source>
        <strain evidence="2">Arlian Lab</strain>
        <tissue evidence="2">Whole body</tissue>
    </source>
</reference>
<protein>
    <recommendedName>
        <fullName evidence="1">NADH-ubiquinone oxidoreductase 75 kDa subunit mitochondrial-like domain-containing protein</fullName>
    </recommendedName>
</protein>
<gene>
    <name evidence="2" type="ORF">BLA29_012097</name>
</gene>
<accession>A0A1Y3BAM9</accession>
<sequence length="133" mass="15380">MEGRAQQTLAAITPPVLARNDWHIVRAVSEISNRTLPYENLPGIRQRMSQLSPLLLDFNNETNIRTTTKRPPKNASETMKILSNKKLIPMMKELADYYQTDIISRSSLTMAKCVQSVQKELNKRQQQQQRQQQ</sequence>
<proteinExistence type="predicted"/>
<organism evidence="2 3">
    <name type="scientific">Euroglyphus maynei</name>
    <name type="common">Mayne's house dust mite</name>
    <dbReference type="NCBI Taxonomy" id="6958"/>
    <lineage>
        <taxon>Eukaryota</taxon>
        <taxon>Metazoa</taxon>
        <taxon>Ecdysozoa</taxon>
        <taxon>Arthropoda</taxon>
        <taxon>Chelicerata</taxon>
        <taxon>Arachnida</taxon>
        <taxon>Acari</taxon>
        <taxon>Acariformes</taxon>
        <taxon>Sarcoptiformes</taxon>
        <taxon>Astigmata</taxon>
        <taxon>Psoroptidia</taxon>
        <taxon>Analgoidea</taxon>
        <taxon>Pyroglyphidae</taxon>
        <taxon>Pyroglyphinae</taxon>
        <taxon>Euroglyphus</taxon>
    </lineage>
</organism>
<dbReference type="OrthoDB" id="10249365at2759"/>
<evidence type="ECO:0000313" key="3">
    <source>
        <dbReference type="Proteomes" id="UP000194236"/>
    </source>
</evidence>